<dbReference type="InParanoid" id="B9T5G5"/>
<feature type="domain" description="RNase H type-1" evidence="1">
    <location>
        <begin position="25"/>
        <end position="102"/>
    </location>
</feature>
<gene>
    <name evidence="2" type="ORF">RCOM_0078700</name>
</gene>
<dbReference type="InterPro" id="IPR036397">
    <property type="entry name" value="RNaseH_sf"/>
</dbReference>
<proteinExistence type="predicted"/>
<dbReference type="EMBL" id="EQ974526">
    <property type="protein sequence ID" value="EEF28900.1"/>
    <property type="molecule type" value="Genomic_DNA"/>
</dbReference>
<reference evidence="3" key="1">
    <citation type="journal article" date="2010" name="Nat. Biotechnol.">
        <title>Draft genome sequence of the oilseed species Ricinus communis.</title>
        <authorList>
            <person name="Chan A.P."/>
            <person name="Crabtree J."/>
            <person name="Zhao Q."/>
            <person name="Lorenzi H."/>
            <person name="Orvis J."/>
            <person name="Puiu D."/>
            <person name="Melake-Berhan A."/>
            <person name="Jones K.M."/>
            <person name="Redman J."/>
            <person name="Chen G."/>
            <person name="Cahoon E.B."/>
            <person name="Gedil M."/>
            <person name="Stanke M."/>
            <person name="Haas B.J."/>
            <person name="Wortman J.R."/>
            <person name="Fraser-Liggett C.M."/>
            <person name="Ravel J."/>
            <person name="Rabinowicz P.D."/>
        </authorList>
    </citation>
    <scope>NUCLEOTIDE SEQUENCE [LARGE SCALE GENOMIC DNA]</scope>
    <source>
        <strain evidence="3">cv. Hale</strain>
    </source>
</reference>
<sequence length="125" mass="14094">MNVNHYVVVASNRAPPPLNYIKINCDVSFIKEGYMLGYSVVCRDHRGRIVDGCVGRQGFSSVLQGETRALVEAMLFAVSRKFKQVIFETDSFMLVQAIQSRDTEIIWAIEADVLFIKSLLLFNSS</sequence>
<dbReference type="Proteomes" id="UP000008311">
    <property type="component" value="Unassembled WGS sequence"/>
</dbReference>
<dbReference type="CDD" id="cd06222">
    <property type="entry name" value="RNase_H_like"/>
    <property type="match status" value="1"/>
</dbReference>
<accession>B9T5G5</accession>
<protein>
    <recommendedName>
        <fullName evidence="1">RNase H type-1 domain-containing protein</fullName>
    </recommendedName>
</protein>
<name>B9T5G5_RICCO</name>
<evidence type="ECO:0000313" key="3">
    <source>
        <dbReference type="Proteomes" id="UP000008311"/>
    </source>
</evidence>
<keyword evidence="3" id="KW-1185">Reference proteome</keyword>
<dbReference type="AlphaFoldDB" id="B9T5G5"/>
<evidence type="ECO:0000313" key="2">
    <source>
        <dbReference type="EMBL" id="EEF28900.1"/>
    </source>
</evidence>
<dbReference type="GO" id="GO:0003676">
    <property type="term" value="F:nucleic acid binding"/>
    <property type="evidence" value="ECO:0007669"/>
    <property type="project" value="InterPro"/>
</dbReference>
<evidence type="ECO:0000259" key="1">
    <source>
        <dbReference type="Pfam" id="PF13456"/>
    </source>
</evidence>
<dbReference type="PANTHER" id="PTHR47074">
    <property type="entry name" value="BNAC02G40300D PROTEIN"/>
    <property type="match status" value="1"/>
</dbReference>
<dbReference type="InterPro" id="IPR002156">
    <property type="entry name" value="RNaseH_domain"/>
</dbReference>
<dbReference type="GO" id="GO:0004523">
    <property type="term" value="F:RNA-DNA hybrid ribonuclease activity"/>
    <property type="evidence" value="ECO:0007669"/>
    <property type="project" value="InterPro"/>
</dbReference>
<dbReference type="InterPro" id="IPR052929">
    <property type="entry name" value="RNase_H-like_EbsB-rel"/>
</dbReference>
<organism evidence="2 3">
    <name type="scientific">Ricinus communis</name>
    <name type="common">Castor bean</name>
    <dbReference type="NCBI Taxonomy" id="3988"/>
    <lineage>
        <taxon>Eukaryota</taxon>
        <taxon>Viridiplantae</taxon>
        <taxon>Streptophyta</taxon>
        <taxon>Embryophyta</taxon>
        <taxon>Tracheophyta</taxon>
        <taxon>Spermatophyta</taxon>
        <taxon>Magnoliopsida</taxon>
        <taxon>eudicotyledons</taxon>
        <taxon>Gunneridae</taxon>
        <taxon>Pentapetalae</taxon>
        <taxon>rosids</taxon>
        <taxon>fabids</taxon>
        <taxon>Malpighiales</taxon>
        <taxon>Euphorbiaceae</taxon>
        <taxon>Acalyphoideae</taxon>
        <taxon>Acalypheae</taxon>
        <taxon>Ricinus</taxon>
    </lineage>
</organism>
<dbReference type="Gene3D" id="3.30.420.10">
    <property type="entry name" value="Ribonuclease H-like superfamily/Ribonuclease H"/>
    <property type="match status" value="1"/>
</dbReference>
<dbReference type="PANTHER" id="PTHR47074:SF21">
    <property type="entry name" value="RNASE H TYPE-1 DOMAIN-CONTAINING PROTEIN"/>
    <property type="match status" value="1"/>
</dbReference>
<dbReference type="InterPro" id="IPR012337">
    <property type="entry name" value="RNaseH-like_sf"/>
</dbReference>
<dbReference type="Pfam" id="PF13456">
    <property type="entry name" value="RVT_3"/>
    <property type="match status" value="1"/>
</dbReference>
<dbReference type="SUPFAM" id="SSF53098">
    <property type="entry name" value="Ribonuclease H-like"/>
    <property type="match status" value="1"/>
</dbReference>
<dbReference type="InterPro" id="IPR044730">
    <property type="entry name" value="RNase_H-like_dom_plant"/>
</dbReference>